<evidence type="ECO:0000256" key="2">
    <source>
        <dbReference type="SAM" id="Phobius"/>
    </source>
</evidence>
<feature type="region of interest" description="Disordered" evidence="1">
    <location>
        <begin position="1331"/>
        <end position="1367"/>
    </location>
</feature>
<sequence length="1744" mass="192490">MAPSLTVGASSDDEIQNIPSEAGRSLEFNMRRLTQPNRTIANPAGVSRRGGAALIIVLAMTGMLMFLGFFFFSYISAERNSAAWFALSANQEVAEGDYFDFALAQVIIGPPDDLKNSALYGRKWSMLPNMLGTFGPDLKPTDLHPYTGRGIHVRYDGDSTGSGIPLSENFHFDYNGDGTASGETSTPSDRRIINFSPTANPVDDGGNFVPFTPLAQERHPDYIPDFEPDAGYTYPDINSMFLGHFALVPDPTFSPGNADYLKRVWIPSFHRPQYLPRAATADLYTNTVYRNRLLRPHQQSRVELRRYDTGSSSVQRTYPRRYVGINGFNTTFTNATAGPVREIDFTTPADEGIWHNVANHASISYDADADGIIANGDEAILLDLDHRVEVMSDGSRRIPMFYITIMDADGLLNINAAGNLYGEDNSLVHGRTSGSGPDDLAFGDGRFVTQSNLGLSAGEVNLGRALYRALDTSFSAGTNTVPDPAFLYDEMFGFTTGTAQVTQNDMSNMEVARILLGVADGNAGTSTELVAGRWGELDRLDAAVAAGNPPAPAFPRETWSAPLFPAPGQVQFDDNDNFLSGGGKAALVGTSSEDSVFGPLGIAIPSGVHPIDMTGAAVNYFSGTGESNAFATKDINEAIVVNQSAYTTHSGTPFGKLRSGRQLDPTNPARWPSYSNRWELQVLPATVNAMKNATGVQPWFQGTRTAGTLQATQSNGAFNRFLADEPDESVIENALRDLTNDALFSIAEMSFLQMNDADYTSSAVDSRLEDLVEFNFNRGHDYGTTADFNEGWWLRSQFTTDSYDRWEFAMAPAIGTDLADNSTDRFWEFNELSNDATRLVFPPEFDGARRFTQNDPFREAVRQWLTVELGRDENFRNFPLPQRRLNINRILEKDERGNFVERHLTPHPVFEATDNDSQGILDLMYASGTSVAANYDTEPANLSFANIGNNKFVREWWAKYDRQRLARDIYVLLYTIGNGDHTEDVTGDNSSFAIYTEEQCREMAQFAVNYVDALDRDGVITEFVYDVNLGNGWSITGEKTATGTFVESEANSVFGVEAQSLTINEGLWITSQEDTSTDHDVTPFDDQDGNRHFLYLELLNGSPFDVELEHGTWRIRRVDIDTSASPETRTDVAGFRITDNVATNFTTGTGELDTANIVEPGRLYTIGHHDGSWLVDTTSDVHSSDFRVEHTTGSGQYQVLAPKKWAEWRHNTTPVVEPPEADTDPWVDLDLSWDGAGEEARSKPQDASGDDVTGARTPGYLLNETNQPTAGLVMAYVLERRLNPTLSNNNTSNANALDNGNAWVTVDEFRIDGSKQFDPSAATPNYSALVSQERRQPLAADAPQDYNDGATGETGNSYNSLRDINSRVPDVNGNDTFTLWQPHFDRDYVGVFELMSLPLFGPADLRDDLAEGGSLSGLNTAMTKFTIPDPGTPTVPDDDNAWYRLFEFVEVPTAVQAHLRDELPIPRTPGKVNLNTIRHPGVLAALIDDDFHLDDFRTPAQVASDSEIVKVQYPYLQMNDPEEGTRQWFEQFVYSRDRIDPVSNLPLPGIPGSRPFRPFSYANVLTGNRNAQASVEHTLLRSLPYNGTVGAMTENTNSAGAAGTNWTGNTDPLLEGLSRRGLFEARTAADAQFNTTAGVNAVDFHTRLRLLNKLSNNTTVRSHLFFCWIMVHFHEAAEDEYGNAQVGGDLSDTSHPNHDSPSAGINDPKRAFFVIDRSKLEEAYDARTGKFDWRKLVVYRTILQ</sequence>
<protein>
    <submittedName>
        <fullName evidence="3">Uncharacterized protein</fullName>
    </submittedName>
</protein>
<feature type="transmembrane region" description="Helical" evidence="2">
    <location>
        <begin position="52"/>
        <end position="75"/>
    </location>
</feature>
<gene>
    <name evidence="3" type="ordered locus">Plabr_2554</name>
</gene>
<feature type="region of interest" description="Disordered" evidence="1">
    <location>
        <begin position="1236"/>
        <end position="1263"/>
    </location>
</feature>
<keyword evidence="2" id="KW-0472">Membrane</keyword>
<name>F0SQ04_RUBBR</name>
<dbReference type="Proteomes" id="UP000006860">
    <property type="component" value="Chromosome"/>
</dbReference>
<evidence type="ECO:0000256" key="1">
    <source>
        <dbReference type="SAM" id="MobiDB-lite"/>
    </source>
</evidence>
<dbReference type="EMBL" id="CP002546">
    <property type="protein sequence ID" value="ADY60154.1"/>
    <property type="molecule type" value="Genomic_DNA"/>
</dbReference>
<proteinExistence type="predicted"/>
<dbReference type="HOGENOM" id="CLU_244367_0_0_0"/>
<keyword evidence="2" id="KW-1133">Transmembrane helix</keyword>
<keyword evidence="4" id="KW-1185">Reference proteome</keyword>
<organism evidence="3 4">
    <name type="scientific">Rubinisphaera brasiliensis (strain ATCC 49424 / DSM 5305 / JCM 21570 / IAM 15109 / NBRC 103401 / IFAM 1448)</name>
    <name type="common">Planctomyces brasiliensis</name>
    <dbReference type="NCBI Taxonomy" id="756272"/>
    <lineage>
        <taxon>Bacteria</taxon>
        <taxon>Pseudomonadati</taxon>
        <taxon>Planctomycetota</taxon>
        <taxon>Planctomycetia</taxon>
        <taxon>Planctomycetales</taxon>
        <taxon>Planctomycetaceae</taxon>
        <taxon>Rubinisphaera</taxon>
    </lineage>
</organism>
<dbReference type="KEGG" id="pbs:Plabr_2554"/>
<evidence type="ECO:0000313" key="4">
    <source>
        <dbReference type="Proteomes" id="UP000006860"/>
    </source>
</evidence>
<feature type="compositionally biased region" description="Polar residues" evidence="1">
    <location>
        <begin position="1353"/>
        <end position="1363"/>
    </location>
</feature>
<reference evidence="4" key="1">
    <citation type="submission" date="2011-02" db="EMBL/GenBank/DDBJ databases">
        <title>The complete genome of Planctomyces brasiliensis DSM 5305.</title>
        <authorList>
            <person name="Lucas S."/>
            <person name="Copeland A."/>
            <person name="Lapidus A."/>
            <person name="Bruce D."/>
            <person name="Goodwin L."/>
            <person name="Pitluck S."/>
            <person name="Kyrpides N."/>
            <person name="Mavromatis K."/>
            <person name="Pagani I."/>
            <person name="Ivanova N."/>
            <person name="Ovchinnikova G."/>
            <person name="Lu M."/>
            <person name="Detter J.C."/>
            <person name="Han C."/>
            <person name="Land M."/>
            <person name="Hauser L."/>
            <person name="Markowitz V."/>
            <person name="Cheng J.-F."/>
            <person name="Hugenholtz P."/>
            <person name="Woyke T."/>
            <person name="Wu D."/>
            <person name="Tindall B."/>
            <person name="Pomrenke H.G."/>
            <person name="Brambilla E."/>
            <person name="Klenk H.-P."/>
            <person name="Eisen J.A."/>
        </authorList>
    </citation>
    <scope>NUCLEOTIDE SEQUENCE [LARGE SCALE GENOMIC DNA]</scope>
    <source>
        <strain evidence="4">ATCC 49424 / DSM 5305 / JCM 21570 / NBRC 103401 / IFAM 1448</strain>
    </source>
</reference>
<evidence type="ECO:0000313" key="3">
    <source>
        <dbReference type="EMBL" id="ADY60154.1"/>
    </source>
</evidence>
<feature type="region of interest" description="Disordered" evidence="1">
    <location>
        <begin position="1684"/>
        <end position="1705"/>
    </location>
</feature>
<keyword evidence="2" id="KW-0812">Transmembrane</keyword>
<dbReference type="STRING" id="756272.Plabr_2554"/>
<accession>F0SQ04</accession>